<proteinExistence type="predicted"/>
<dbReference type="PANTHER" id="PTHR34203">
    <property type="entry name" value="METHYLTRANSFERASE, FKBM FAMILY PROTEIN"/>
    <property type="match status" value="1"/>
</dbReference>
<dbReference type="Gene3D" id="3.40.50.150">
    <property type="entry name" value="Vaccinia Virus protein VP39"/>
    <property type="match status" value="1"/>
</dbReference>
<reference evidence="2" key="1">
    <citation type="submission" date="2019-08" db="EMBL/GenBank/DDBJ databases">
        <authorList>
            <person name="Kucharzyk K."/>
            <person name="Murdoch R.W."/>
            <person name="Higgins S."/>
            <person name="Loffler F."/>
        </authorList>
    </citation>
    <scope>NUCLEOTIDE SEQUENCE</scope>
</reference>
<dbReference type="Pfam" id="PF05050">
    <property type="entry name" value="Methyltransf_21"/>
    <property type="match status" value="1"/>
</dbReference>
<evidence type="ECO:0000259" key="1">
    <source>
        <dbReference type="Pfam" id="PF05050"/>
    </source>
</evidence>
<sequence>MDCGAYSGDTISALCGHIGVESIEALYAFEPDSVSRAQLSTLCESKGIRNYSLFPIAVWNQPEELKFLESGTTASHIAQEGTKNIQANTLDHVLSSQKVTFLKMDIEGAELRALQGASNLIQSQRPVLAVCLYHTPEDLFLIPRYIRTLVSDYQLFVRIYSKSLFGEVVCYAIPPEYIKSK</sequence>
<dbReference type="PANTHER" id="PTHR34203:SF15">
    <property type="entry name" value="SLL1173 PROTEIN"/>
    <property type="match status" value="1"/>
</dbReference>
<dbReference type="InterPro" id="IPR052514">
    <property type="entry name" value="SAM-dependent_MTase"/>
</dbReference>
<dbReference type="SUPFAM" id="SSF53335">
    <property type="entry name" value="S-adenosyl-L-methionine-dependent methyltransferases"/>
    <property type="match status" value="1"/>
</dbReference>
<feature type="domain" description="Methyltransferase FkbM" evidence="1">
    <location>
        <begin position="2"/>
        <end position="136"/>
    </location>
</feature>
<protein>
    <recommendedName>
        <fullName evidence="1">Methyltransferase FkbM domain-containing protein</fullName>
    </recommendedName>
</protein>
<dbReference type="InterPro" id="IPR006342">
    <property type="entry name" value="FkbM_mtfrase"/>
</dbReference>
<dbReference type="AlphaFoldDB" id="A0A645C0V0"/>
<gene>
    <name evidence="2" type="ORF">SDC9_118355</name>
</gene>
<accession>A0A645C0V0</accession>
<evidence type="ECO:0000313" key="2">
    <source>
        <dbReference type="EMBL" id="MPM71390.1"/>
    </source>
</evidence>
<dbReference type="InterPro" id="IPR029063">
    <property type="entry name" value="SAM-dependent_MTases_sf"/>
</dbReference>
<comment type="caution">
    <text evidence="2">The sequence shown here is derived from an EMBL/GenBank/DDBJ whole genome shotgun (WGS) entry which is preliminary data.</text>
</comment>
<name>A0A645C0V0_9ZZZZ</name>
<dbReference type="EMBL" id="VSSQ01024085">
    <property type="protein sequence ID" value="MPM71390.1"/>
    <property type="molecule type" value="Genomic_DNA"/>
</dbReference>
<organism evidence="2">
    <name type="scientific">bioreactor metagenome</name>
    <dbReference type="NCBI Taxonomy" id="1076179"/>
    <lineage>
        <taxon>unclassified sequences</taxon>
        <taxon>metagenomes</taxon>
        <taxon>ecological metagenomes</taxon>
    </lineage>
</organism>
<dbReference type="NCBIfam" id="TIGR01444">
    <property type="entry name" value="fkbM_fam"/>
    <property type="match status" value="1"/>
</dbReference>